<reference evidence="2" key="1">
    <citation type="journal article" date="2023" name="Nat. Plants">
        <title>Single-cell RNA sequencing provides a high-resolution roadmap for understanding the multicellular compartmentation of specialized metabolism.</title>
        <authorList>
            <person name="Sun S."/>
            <person name="Shen X."/>
            <person name="Li Y."/>
            <person name="Li Y."/>
            <person name="Wang S."/>
            <person name="Li R."/>
            <person name="Zhang H."/>
            <person name="Shen G."/>
            <person name="Guo B."/>
            <person name="Wei J."/>
            <person name="Xu J."/>
            <person name="St-Pierre B."/>
            <person name="Chen S."/>
            <person name="Sun C."/>
        </authorList>
    </citation>
    <scope>NUCLEOTIDE SEQUENCE [LARGE SCALE GENOMIC DNA]</scope>
</reference>
<proteinExistence type="predicted"/>
<gene>
    <name evidence="1" type="ORF">M9H77_31641</name>
</gene>
<keyword evidence="2" id="KW-1185">Reference proteome</keyword>
<dbReference type="Proteomes" id="UP001060085">
    <property type="component" value="Linkage Group LG07"/>
</dbReference>
<dbReference type="EMBL" id="CM044707">
    <property type="protein sequence ID" value="KAI5654454.1"/>
    <property type="molecule type" value="Genomic_DNA"/>
</dbReference>
<comment type="caution">
    <text evidence="1">The sequence shown here is derived from an EMBL/GenBank/DDBJ whole genome shotgun (WGS) entry which is preliminary data.</text>
</comment>
<name>A0ACC0A1J1_CATRO</name>
<organism evidence="1 2">
    <name type="scientific">Catharanthus roseus</name>
    <name type="common">Madagascar periwinkle</name>
    <name type="synonym">Vinca rosea</name>
    <dbReference type="NCBI Taxonomy" id="4058"/>
    <lineage>
        <taxon>Eukaryota</taxon>
        <taxon>Viridiplantae</taxon>
        <taxon>Streptophyta</taxon>
        <taxon>Embryophyta</taxon>
        <taxon>Tracheophyta</taxon>
        <taxon>Spermatophyta</taxon>
        <taxon>Magnoliopsida</taxon>
        <taxon>eudicotyledons</taxon>
        <taxon>Gunneridae</taxon>
        <taxon>Pentapetalae</taxon>
        <taxon>asterids</taxon>
        <taxon>lamiids</taxon>
        <taxon>Gentianales</taxon>
        <taxon>Apocynaceae</taxon>
        <taxon>Rauvolfioideae</taxon>
        <taxon>Vinceae</taxon>
        <taxon>Catharanthinae</taxon>
        <taxon>Catharanthus</taxon>
    </lineage>
</organism>
<accession>A0ACC0A1J1</accession>
<evidence type="ECO:0000313" key="2">
    <source>
        <dbReference type="Proteomes" id="UP001060085"/>
    </source>
</evidence>
<sequence>MKSSYLSLGVCCIYIEKQKPYIAMLFVQFAYAGMALISKAAMNGGMSPYIFVAYRQAFATAFLAPFAFFIDRNNAASLSFKILLKIFFISLFGISLSLTLYTYSLNYTSATFAAATSNTIPLMTFLMAALLRMESVSMKKGHGVAKVLGCGIGFCGAMVFAFVKGPRISILKWAIDYHKGDNILGSSPPMVRSTNSHGQWIKGSLVMLLANMVWSSWLIMLAPIVKEYPAKLRLTTLQCLFSCIQSTVFAIAVERDPSSWKLGWDINLFSVAYCGVMVTGITYWLQVWAVDKRGPVFTAMFTPFALIITAIVSAIVWKELLRFGNVCGAILLVGGLYCVLWGKNKEAEAQEEGDEEKEQKTQSNKEIQVVECITHQ</sequence>
<protein>
    <submittedName>
        <fullName evidence="1">Uncharacterized protein</fullName>
    </submittedName>
</protein>
<evidence type="ECO:0000313" key="1">
    <source>
        <dbReference type="EMBL" id="KAI5654454.1"/>
    </source>
</evidence>